<evidence type="ECO:0000256" key="6">
    <source>
        <dbReference type="ARBA" id="ARBA00023026"/>
    </source>
</evidence>
<dbReference type="InterPro" id="IPR050557">
    <property type="entry name" value="RTX_toxin/Mannuronan_C5-epim"/>
</dbReference>
<dbReference type="PROSITE" id="PS00330">
    <property type="entry name" value="HEMOLYSIN_CALCIUM"/>
    <property type="match status" value="7"/>
</dbReference>
<dbReference type="InterPro" id="IPR001343">
    <property type="entry name" value="Hemolysn_Ca-bd"/>
</dbReference>
<keyword evidence="4" id="KW-0800">Toxin</keyword>
<comment type="caution">
    <text evidence="8">The sequence shown here is derived from an EMBL/GenBank/DDBJ whole genome shotgun (WGS) entry which is preliminary data.</text>
</comment>
<organism evidence="8 9">
    <name type="scientific">Oleomonas cavernae</name>
    <dbReference type="NCBI Taxonomy" id="2320859"/>
    <lineage>
        <taxon>Bacteria</taxon>
        <taxon>Pseudomonadati</taxon>
        <taxon>Pseudomonadota</taxon>
        <taxon>Alphaproteobacteria</taxon>
        <taxon>Acetobacterales</taxon>
        <taxon>Acetobacteraceae</taxon>
        <taxon>Oleomonas</taxon>
    </lineage>
</organism>
<dbReference type="GO" id="GO:0016020">
    <property type="term" value="C:membrane"/>
    <property type="evidence" value="ECO:0007669"/>
    <property type="project" value="UniProtKB-SubCell"/>
</dbReference>
<dbReference type="GO" id="GO:0090729">
    <property type="term" value="F:toxin activity"/>
    <property type="evidence" value="ECO:0007669"/>
    <property type="project" value="UniProtKB-KW"/>
</dbReference>
<keyword evidence="6" id="KW-0843">Virulence</keyword>
<accession>A0A418WBF0</accession>
<evidence type="ECO:0000256" key="2">
    <source>
        <dbReference type="ARBA" id="ARBA00004613"/>
    </source>
</evidence>
<gene>
    <name evidence="8" type="ORF">D3874_10270</name>
</gene>
<dbReference type="AlphaFoldDB" id="A0A418WBF0"/>
<dbReference type="InterPro" id="IPR018511">
    <property type="entry name" value="Hemolysin-typ_Ca-bd_CS"/>
</dbReference>
<dbReference type="GO" id="GO:0005509">
    <property type="term" value="F:calcium ion binding"/>
    <property type="evidence" value="ECO:0007669"/>
    <property type="project" value="InterPro"/>
</dbReference>
<dbReference type="PRINTS" id="PR01488">
    <property type="entry name" value="RTXTOXINA"/>
</dbReference>
<sequence>MATFNGTGSGDILPNLLLGAVLGLGNDTINGLEGDDLLIGWTGNDILNGGAGADALIGGILNVVLNVGTLGISGVDAATYAGSSAAVHVDLSDTATLNLSLLGITLALTGATTGHGGDAEGDTLAGITNLAGSAFDDYLGGNSLNNALIGGQGDDTLRGAAGADTLNGGSGIDTATYAGSNAGVAVDLSTGAAALGHAQGDVLISIENLIGSSFGDSFRGSVGANRLEGRDGDDVIDGGDGKDALLGGAGVDLLTGGTGDDSLKGDDGNDVLAGGDGRDLLVGGAGDDTMAGGAGTDIYYVEDVGDKVIEFTDGGNEDRVYAFVSTTLAAEVETLVLLGSATDGHGNYSDNAILGNVLDNVLTGGAGSDQISGLEGNDFIEGGAGNDRIYGGDGADIFSFASLGDGSDSLADWSEEDSILIDLEAFGLASAAGVTVVNGTSAVGLTGDVLFYQTNTARLYFHDGDTGEMTRFATLGTKPADLALSDFLFA</sequence>
<evidence type="ECO:0000313" key="9">
    <source>
        <dbReference type="Proteomes" id="UP000284605"/>
    </source>
</evidence>
<evidence type="ECO:0000313" key="8">
    <source>
        <dbReference type="EMBL" id="RJF87361.1"/>
    </source>
</evidence>
<dbReference type="SUPFAM" id="SSF51120">
    <property type="entry name" value="beta-Roll"/>
    <property type="match status" value="4"/>
</dbReference>
<dbReference type="Proteomes" id="UP000284605">
    <property type="component" value="Unassembled WGS sequence"/>
</dbReference>
<evidence type="ECO:0000256" key="4">
    <source>
        <dbReference type="ARBA" id="ARBA00022656"/>
    </source>
</evidence>
<keyword evidence="9" id="KW-1185">Reference proteome</keyword>
<evidence type="ECO:0000256" key="1">
    <source>
        <dbReference type="ARBA" id="ARBA00004370"/>
    </source>
</evidence>
<dbReference type="Gene3D" id="2.150.10.10">
    <property type="entry name" value="Serralysin-like metalloprotease, C-terminal"/>
    <property type="match status" value="4"/>
</dbReference>
<keyword evidence="5" id="KW-0677">Repeat</keyword>
<dbReference type="PRINTS" id="PR00313">
    <property type="entry name" value="CABNDNGRPT"/>
</dbReference>
<comment type="subcellular location">
    <subcellularLocation>
        <location evidence="1">Membrane</location>
    </subcellularLocation>
    <subcellularLocation>
        <location evidence="2">Secreted</location>
    </subcellularLocation>
</comment>
<dbReference type="RefSeq" id="WP_119778003.1">
    <property type="nucleotide sequence ID" value="NZ_QYUK01000011.1"/>
</dbReference>
<dbReference type="EMBL" id="QYUK01000011">
    <property type="protein sequence ID" value="RJF87361.1"/>
    <property type="molecule type" value="Genomic_DNA"/>
</dbReference>
<evidence type="ECO:0000256" key="7">
    <source>
        <dbReference type="ARBA" id="ARBA00023136"/>
    </source>
</evidence>
<dbReference type="InterPro" id="IPR003995">
    <property type="entry name" value="RTX_toxin_determinant-A"/>
</dbReference>
<evidence type="ECO:0000256" key="5">
    <source>
        <dbReference type="ARBA" id="ARBA00022737"/>
    </source>
</evidence>
<name>A0A418WBF0_9PROT</name>
<dbReference type="Pfam" id="PF00353">
    <property type="entry name" value="HemolysinCabind"/>
    <property type="match status" value="5"/>
</dbReference>
<protein>
    <submittedName>
        <fullName evidence="8">Calcium-binding protein</fullName>
    </submittedName>
</protein>
<dbReference type="PANTHER" id="PTHR38340:SF1">
    <property type="entry name" value="S-LAYER PROTEIN"/>
    <property type="match status" value="1"/>
</dbReference>
<keyword evidence="7" id="KW-0472">Membrane</keyword>
<reference evidence="8 9" key="1">
    <citation type="submission" date="2018-09" db="EMBL/GenBank/DDBJ databases">
        <authorList>
            <person name="Zhu H."/>
        </authorList>
    </citation>
    <scope>NUCLEOTIDE SEQUENCE [LARGE SCALE GENOMIC DNA]</scope>
    <source>
        <strain evidence="8 9">K1W22B-8</strain>
    </source>
</reference>
<dbReference type="InterPro" id="IPR011049">
    <property type="entry name" value="Serralysin-like_metalloprot_C"/>
</dbReference>
<keyword evidence="3" id="KW-0964">Secreted</keyword>
<dbReference type="GO" id="GO:0005576">
    <property type="term" value="C:extracellular region"/>
    <property type="evidence" value="ECO:0007669"/>
    <property type="project" value="UniProtKB-SubCell"/>
</dbReference>
<proteinExistence type="predicted"/>
<evidence type="ECO:0000256" key="3">
    <source>
        <dbReference type="ARBA" id="ARBA00022525"/>
    </source>
</evidence>
<dbReference type="PANTHER" id="PTHR38340">
    <property type="entry name" value="S-LAYER PROTEIN"/>
    <property type="match status" value="1"/>
</dbReference>
<dbReference type="OrthoDB" id="7272448at2"/>